<comment type="similarity">
    <text evidence="1">Belongs to the EndA/NucM nuclease family.</text>
</comment>
<dbReference type="InterPro" id="IPR026444">
    <property type="entry name" value="Secre_tail"/>
</dbReference>
<evidence type="ECO:0000256" key="3">
    <source>
        <dbReference type="ARBA" id="ARBA00022729"/>
    </source>
</evidence>
<organism evidence="6 7">
    <name type="scientific">Psychroserpens burtonensis</name>
    <dbReference type="NCBI Taxonomy" id="49278"/>
    <lineage>
        <taxon>Bacteria</taxon>
        <taxon>Pseudomonadati</taxon>
        <taxon>Bacteroidota</taxon>
        <taxon>Flavobacteriia</taxon>
        <taxon>Flavobacteriales</taxon>
        <taxon>Flavobacteriaceae</taxon>
        <taxon>Psychroserpens</taxon>
    </lineage>
</organism>
<evidence type="ECO:0000259" key="5">
    <source>
        <dbReference type="Pfam" id="PF18962"/>
    </source>
</evidence>
<dbReference type="OrthoDB" id="5485925at2"/>
<sequence length="664" mass="73831">MKKILLFALSFYVTQFSYGQIVINELDCDSPGAENMEFLELLSETPNFPLDGYVVVFFNGSSSGNNSSYFTVDLDGFTTDINGLLLIGSNSVSPVPQFLIAENIIQNGADAVAVYQASDFDFPEETIATIDNLVDVLLYDTSDSDDQDFIDIFSQDPRFTNIEQINEGAGNNPNSIQRFVDMDGIVTYMSTTPTPRALNDGSGVVLNGIIMAIAQEQYNEFDAFDISFTLETPVTQELNFNIVLDNLGFNTSDFTGNTSITIPLNQTTASTTITLIDDADDEGDEVTRVRFESLPAEYLALNNNLEIRIVDNDFTMANFGTPLNPTFGNVTTTQPNSYYNLLDGLADEDLRQAIQDIIANPNIVRAQTYADVFDILREADQNPLNSNEVWLLYKEIGRSKLDAQSSSDNFEKWNREHTYPRSRGGFFDIEEDGIADGKDIFWTTKADSLRHGNSDAHALRAADAIENSTRNNKHYGDPTLGGYDGPTGTAASFYGDVARSVLYMEIRYNGLQVVNGYPENGTGELGDVAILLDWHRNDPPDDYEMNRNNVVYTWQFNRNPFIDQPDLVEYIWGNNVGQIWDQELSVLEFGLNEISVYPNPTTNTISIKGLNAQADVQVFSIEGKLLSSFSYNEDTAIDLNLASGIYLLSISSENKKTVKKLIVN</sequence>
<comment type="caution">
    <text evidence="6">The sequence shown here is derived from an EMBL/GenBank/DDBJ whole genome shotgun (WGS) entry which is preliminary data.</text>
</comment>
<dbReference type="GO" id="GO:0016787">
    <property type="term" value="F:hydrolase activity"/>
    <property type="evidence" value="ECO:0007669"/>
    <property type="project" value="UniProtKB-KW"/>
</dbReference>
<dbReference type="Pfam" id="PF04231">
    <property type="entry name" value="Endonuclease_1"/>
    <property type="match status" value="1"/>
</dbReference>
<dbReference type="Proteomes" id="UP000321938">
    <property type="component" value="Unassembled WGS sequence"/>
</dbReference>
<dbReference type="EMBL" id="VOSB01000007">
    <property type="protein sequence ID" value="TXE18564.1"/>
    <property type="molecule type" value="Genomic_DNA"/>
</dbReference>
<dbReference type="GO" id="GO:0004518">
    <property type="term" value="F:nuclease activity"/>
    <property type="evidence" value="ECO:0007669"/>
    <property type="project" value="UniProtKB-KW"/>
</dbReference>
<dbReference type="NCBIfam" id="TIGR04183">
    <property type="entry name" value="Por_Secre_tail"/>
    <property type="match status" value="1"/>
</dbReference>
<keyword evidence="3" id="KW-0732">Signal</keyword>
<dbReference type="AlphaFoldDB" id="A0A5C7BA26"/>
<evidence type="ECO:0000256" key="1">
    <source>
        <dbReference type="ARBA" id="ARBA00006429"/>
    </source>
</evidence>
<gene>
    <name evidence="6" type="ORF">ES692_05850</name>
</gene>
<dbReference type="PANTHER" id="PTHR33607">
    <property type="entry name" value="ENDONUCLEASE-1"/>
    <property type="match status" value="1"/>
</dbReference>
<feature type="domain" description="Secretion system C-terminal sorting" evidence="5">
    <location>
        <begin position="596"/>
        <end position="663"/>
    </location>
</feature>
<dbReference type="InterPro" id="IPR007346">
    <property type="entry name" value="Endonuclease-I"/>
</dbReference>
<dbReference type="STRING" id="1123037.GCA_000425305_02010"/>
<accession>A0A5C7BA26</accession>
<keyword evidence="7" id="KW-1185">Reference proteome</keyword>
<proteinExistence type="inferred from homology"/>
<dbReference type="SUPFAM" id="SSF141072">
    <property type="entry name" value="CalX-like"/>
    <property type="match status" value="1"/>
</dbReference>
<evidence type="ECO:0000313" key="7">
    <source>
        <dbReference type="Proteomes" id="UP000321938"/>
    </source>
</evidence>
<keyword evidence="4" id="KW-0378">Hydrolase</keyword>
<dbReference type="RefSeq" id="WP_147231331.1">
    <property type="nucleotide sequence ID" value="NZ_VOSB01000007.1"/>
</dbReference>
<evidence type="ECO:0000256" key="4">
    <source>
        <dbReference type="ARBA" id="ARBA00022801"/>
    </source>
</evidence>
<protein>
    <submittedName>
        <fullName evidence="6">T9SS type A sorting domain-containing protein</fullName>
    </submittedName>
</protein>
<name>A0A5C7BA26_9FLAO</name>
<evidence type="ECO:0000313" key="6">
    <source>
        <dbReference type="EMBL" id="TXE18564.1"/>
    </source>
</evidence>
<evidence type="ECO:0000256" key="2">
    <source>
        <dbReference type="ARBA" id="ARBA00022722"/>
    </source>
</evidence>
<dbReference type="Gene3D" id="2.60.40.2030">
    <property type="match status" value="1"/>
</dbReference>
<dbReference type="Pfam" id="PF18962">
    <property type="entry name" value="Por_Secre_tail"/>
    <property type="match status" value="1"/>
</dbReference>
<dbReference type="InterPro" id="IPR044925">
    <property type="entry name" value="His-Me_finger_sf"/>
</dbReference>
<dbReference type="InterPro" id="IPR038081">
    <property type="entry name" value="CalX-like_sf"/>
</dbReference>
<dbReference type="SUPFAM" id="SSF54060">
    <property type="entry name" value="His-Me finger endonucleases"/>
    <property type="match status" value="1"/>
</dbReference>
<keyword evidence="2" id="KW-0540">Nuclease</keyword>
<dbReference type="PANTHER" id="PTHR33607:SF2">
    <property type="entry name" value="ENDONUCLEASE-1"/>
    <property type="match status" value="1"/>
</dbReference>
<reference evidence="6 7" key="1">
    <citation type="submission" date="2019-08" db="EMBL/GenBank/DDBJ databases">
        <title>Genome of Psychroserpens burtonensis ACAM 167.</title>
        <authorList>
            <person name="Bowman J.P."/>
        </authorList>
    </citation>
    <scope>NUCLEOTIDE SEQUENCE [LARGE SCALE GENOMIC DNA]</scope>
    <source>
        <strain evidence="6 7">ACAM 167</strain>
    </source>
</reference>